<name>A0A371FQ17_MUCPR</name>
<dbReference type="EMBL" id="QJKJ01008222">
    <property type="protein sequence ID" value="RDX80444.1"/>
    <property type="molecule type" value="Genomic_DNA"/>
</dbReference>
<accession>A0A371FQ17</accession>
<evidence type="ECO:0000313" key="1">
    <source>
        <dbReference type="EMBL" id="RDX80444.1"/>
    </source>
</evidence>
<keyword evidence="2" id="KW-1185">Reference proteome</keyword>
<organism evidence="1 2">
    <name type="scientific">Mucuna pruriens</name>
    <name type="common">Velvet bean</name>
    <name type="synonym">Dolichos pruriens</name>
    <dbReference type="NCBI Taxonomy" id="157652"/>
    <lineage>
        <taxon>Eukaryota</taxon>
        <taxon>Viridiplantae</taxon>
        <taxon>Streptophyta</taxon>
        <taxon>Embryophyta</taxon>
        <taxon>Tracheophyta</taxon>
        <taxon>Spermatophyta</taxon>
        <taxon>Magnoliopsida</taxon>
        <taxon>eudicotyledons</taxon>
        <taxon>Gunneridae</taxon>
        <taxon>Pentapetalae</taxon>
        <taxon>rosids</taxon>
        <taxon>fabids</taxon>
        <taxon>Fabales</taxon>
        <taxon>Fabaceae</taxon>
        <taxon>Papilionoideae</taxon>
        <taxon>50 kb inversion clade</taxon>
        <taxon>NPAAA clade</taxon>
        <taxon>indigoferoid/millettioid clade</taxon>
        <taxon>Phaseoleae</taxon>
        <taxon>Mucuna</taxon>
    </lineage>
</organism>
<dbReference type="AlphaFoldDB" id="A0A371FQ17"/>
<sequence>MDKSMIDAASGGALMDKTPAVARHLISNMASNTQQFGVRGPSPPGWLENQLTELTTSTFLGSKSMWHLYFRGAPHGYVPHASRNRVGPARECWSNRVGHLIIRRMQDNHFGQDRIKGLMQLNNLGPHRMRIKDNKQHAILVEYDRHHPRPQDVDRTVSQHCEPITASWIQQPSFSNNSESERERKCSYAEKWKRTISTSTAVAEISRSQLQIGCQFDKSIFSRIIKNGTLECRVPRLRLVRHGLSKTLSETVSAKCTDATESD</sequence>
<dbReference type="OrthoDB" id="999762at2759"/>
<feature type="non-terminal residue" evidence="1">
    <location>
        <position position="1"/>
    </location>
</feature>
<comment type="caution">
    <text evidence="1">The sequence shown here is derived from an EMBL/GenBank/DDBJ whole genome shotgun (WGS) entry which is preliminary data.</text>
</comment>
<evidence type="ECO:0000313" key="2">
    <source>
        <dbReference type="Proteomes" id="UP000257109"/>
    </source>
</evidence>
<proteinExistence type="predicted"/>
<gene>
    <name evidence="1" type="ORF">CR513_39004</name>
</gene>
<dbReference type="Proteomes" id="UP000257109">
    <property type="component" value="Unassembled WGS sequence"/>
</dbReference>
<reference evidence="1" key="1">
    <citation type="submission" date="2018-05" db="EMBL/GenBank/DDBJ databases">
        <title>Draft genome of Mucuna pruriens seed.</title>
        <authorList>
            <person name="Nnadi N.E."/>
            <person name="Vos R."/>
            <person name="Hasami M.H."/>
            <person name="Devisetty U.K."/>
            <person name="Aguiy J.C."/>
        </authorList>
    </citation>
    <scope>NUCLEOTIDE SEQUENCE [LARGE SCALE GENOMIC DNA]</scope>
    <source>
        <strain evidence="1">JCA_2017</strain>
    </source>
</reference>
<protein>
    <submittedName>
        <fullName evidence="1">Uncharacterized protein</fullName>
    </submittedName>
</protein>